<gene>
    <name evidence="1" type="ORF">BJ508DRAFT_381007</name>
</gene>
<protein>
    <submittedName>
        <fullName evidence="1">Uncharacterized protein</fullName>
    </submittedName>
</protein>
<dbReference type="AlphaFoldDB" id="A0A3N4HJV5"/>
<keyword evidence="2" id="KW-1185">Reference proteome</keyword>
<organism evidence="1 2">
    <name type="scientific">Ascobolus immersus RN42</name>
    <dbReference type="NCBI Taxonomy" id="1160509"/>
    <lineage>
        <taxon>Eukaryota</taxon>
        <taxon>Fungi</taxon>
        <taxon>Dikarya</taxon>
        <taxon>Ascomycota</taxon>
        <taxon>Pezizomycotina</taxon>
        <taxon>Pezizomycetes</taxon>
        <taxon>Pezizales</taxon>
        <taxon>Ascobolaceae</taxon>
        <taxon>Ascobolus</taxon>
    </lineage>
</organism>
<dbReference type="Proteomes" id="UP000275078">
    <property type="component" value="Unassembled WGS sequence"/>
</dbReference>
<accession>A0A3N4HJV5</accession>
<evidence type="ECO:0000313" key="2">
    <source>
        <dbReference type="Proteomes" id="UP000275078"/>
    </source>
</evidence>
<evidence type="ECO:0000313" key="1">
    <source>
        <dbReference type="EMBL" id="RPA73577.1"/>
    </source>
</evidence>
<dbReference type="EMBL" id="ML119816">
    <property type="protein sequence ID" value="RPA73577.1"/>
    <property type="molecule type" value="Genomic_DNA"/>
</dbReference>
<sequence length="266" mass="29896">MSGEAFQAVTENFKVPSFVRLAEPVGDDNYGVLVDTSIVDLAKTRFTHDVDGIDRSLPAADLEIRVPEGVRKRLKPAFGTDEQGSQFPSGGDYLRNENEIPPDTFSPLKPIDGTTTATITYTKAFGFEASEGRGADKGNIFNYENPFIHSVVLVLLKPESAGKPKYTLEPSDFYVNKFKNRRLVHESQFKESQYKDGSRDLRRIPDTDEEYMSRILVIRVNFFKWCHPYRIEEKYMQECATASGPSGCYPGARALYFQPHDAGDAV</sequence>
<proteinExistence type="predicted"/>
<reference evidence="1 2" key="1">
    <citation type="journal article" date="2018" name="Nat. Ecol. Evol.">
        <title>Pezizomycetes genomes reveal the molecular basis of ectomycorrhizal truffle lifestyle.</title>
        <authorList>
            <person name="Murat C."/>
            <person name="Payen T."/>
            <person name="Noel B."/>
            <person name="Kuo A."/>
            <person name="Morin E."/>
            <person name="Chen J."/>
            <person name="Kohler A."/>
            <person name="Krizsan K."/>
            <person name="Balestrini R."/>
            <person name="Da Silva C."/>
            <person name="Montanini B."/>
            <person name="Hainaut M."/>
            <person name="Levati E."/>
            <person name="Barry K.W."/>
            <person name="Belfiori B."/>
            <person name="Cichocki N."/>
            <person name="Clum A."/>
            <person name="Dockter R.B."/>
            <person name="Fauchery L."/>
            <person name="Guy J."/>
            <person name="Iotti M."/>
            <person name="Le Tacon F."/>
            <person name="Lindquist E.A."/>
            <person name="Lipzen A."/>
            <person name="Malagnac F."/>
            <person name="Mello A."/>
            <person name="Molinier V."/>
            <person name="Miyauchi S."/>
            <person name="Poulain J."/>
            <person name="Riccioni C."/>
            <person name="Rubini A."/>
            <person name="Sitrit Y."/>
            <person name="Splivallo R."/>
            <person name="Traeger S."/>
            <person name="Wang M."/>
            <person name="Zifcakova L."/>
            <person name="Wipf D."/>
            <person name="Zambonelli A."/>
            <person name="Paolocci F."/>
            <person name="Nowrousian M."/>
            <person name="Ottonello S."/>
            <person name="Baldrian P."/>
            <person name="Spatafora J.W."/>
            <person name="Henrissat B."/>
            <person name="Nagy L.G."/>
            <person name="Aury J.M."/>
            <person name="Wincker P."/>
            <person name="Grigoriev I.V."/>
            <person name="Bonfante P."/>
            <person name="Martin F.M."/>
        </authorList>
    </citation>
    <scope>NUCLEOTIDE SEQUENCE [LARGE SCALE GENOMIC DNA]</scope>
    <source>
        <strain evidence="1 2">RN42</strain>
    </source>
</reference>
<name>A0A3N4HJV5_ASCIM</name>